<keyword evidence="1" id="KW-0732">Signal</keyword>
<organism evidence="2 3">
    <name type="scientific">Phenylobacterium conjunctum</name>
    <dbReference type="NCBI Taxonomy" id="1298959"/>
    <lineage>
        <taxon>Bacteria</taxon>
        <taxon>Pseudomonadati</taxon>
        <taxon>Pseudomonadota</taxon>
        <taxon>Alphaproteobacteria</taxon>
        <taxon>Caulobacterales</taxon>
        <taxon>Caulobacteraceae</taxon>
        <taxon>Phenylobacterium</taxon>
    </lineage>
</organism>
<protein>
    <recommendedName>
        <fullName evidence="4">DUF4136 domain-containing protein</fullName>
    </recommendedName>
</protein>
<dbReference type="PROSITE" id="PS51257">
    <property type="entry name" value="PROKAR_LIPOPROTEIN"/>
    <property type="match status" value="1"/>
</dbReference>
<accession>A0ABW3T5Y1</accession>
<dbReference type="Proteomes" id="UP001597216">
    <property type="component" value="Unassembled WGS sequence"/>
</dbReference>
<evidence type="ECO:0000313" key="2">
    <source>
        <dbReference type="EMBL" id="MFD1191045.1"/>
    </source>
</evidence>
<evidence type="ECO:0008006" key="4">
    <source>
        <dbReference type="Google" id="ProtNLM"/>
    </source>
</evidence>
<dbReference type="EMBL" id="JBHTLQ010000020">
    <property type="protein sequence ID" value="MFD1191045.1"/>
    <property type="molecule type" value="Genomic_DNA"/>
</dbReference>
<feature type="signal peptide" evidence="1">
    <location>
        <begin position="1"/>
        <end position="29"/>
    </location>
</feature>
<proteinExistence type="predicted"/>
<evidence type="ECO:0000313" key="3">
    <source>
        <dbReference type="Proteomes" id="UP001597216"/>
    </source>
</evidence>
<keyword evidence="3" id="KW-1185">Reference proteome</keyword>
<dbReference type="NCBIfam" id="NF047637">
    <property type="entry name" value="lipo_CC0125"/>
    <property type="match status" value="1"/>
</dbReference>
<dbReference type="RefSeq" id="WP_012520503.1">
    <property type="nucleotide sequence ID" value="NZ_JBHTLQ010000020.1"/>
</dbReference>
<name>A0ABW3T5Y1_9CAUL</name>
<reference evidence="3" key="1">
    <citation type="journal article" date="2019" name="Int. J. Syst. Evol. Microbiol.">
        <title>The Global Catalogue of Microorganisms (GCM) 10K type strain sequencing project: providing services to taxonomists for standard genome sequencing and annotation.</title>
        <authorList>
            <consortium name="The Broad Institute Genomics Platform"/>
            <consortium name="The Broad Institute Genome Sequencing Center for Infectious Disease"/>
            <person name="Wu L."/>
            <person name="Ma J."/>
        </authorList>
    </citation>
    <scope>NUCLEOTIDE SEQUENCE [LARGE SCALE GENOMIC DNA]</scope>
    <source>
        <strain evidence="3">CCUG 55074</strain>
    </source>
</reference>
<comment type="caution">
    <text evidence="2">The sequence shown here is derived from an EMBL/GenBank/DDBJ whole genome shotgun (WGS) entry which is preliminary data.</text>
</comment>
<feature type="chain" id="PRO_5045497483" description="DUF4136 domain-containing protein" evidence="1">
    <location>
        <begin position="30"/>
        <end position="198"/>
    </location>
</feature>
<evidence type="ECO:0000256" key="1">
    <source>
        <dbReference type="SAM" id="SignalP"/>
    </source>
</evidence>
<gene>
    <name evidence="2" type="ORF">ACFQ27_10675</name>
</gene>
<sequence>MTTPKPHALGAKTLVILLSVATLSACATATPYQPNLPRQKASGGYSEQRLEPNRWRVTFAGNSLTSRETVESYLLFRAAELTQAQGYDWFAIADRRTDRQTRSYLQTDPFYGSWYGSHFGHFAPTWRYHGGHGWSTWHPHMGSPFFASRIDVQTIQKFEATAEIVMGRGAKPVDDPTAFDARAVQENLRPRILSPAPE</sequence>